<dbReference type="InterPro" id="IPR033985">
    <property type="entry name" value="SusD-like_N"/>
</dbReference>
<comment type="caution">
    <text evidence="8">The sequence shown here is derived from an EMBL/GenBank/DDBJ whole genome shotgun (WGS) entry which is preliminary data.</text>
</comment>
<evidence type="ECO:0000259" key="6">
    <source>
        <dbReference type="Pfam" id="PF07980"/>
    </source>
</evidence>
<sequence length="462" mass="51616">MSNKQTNFHYILAIAFFLLTSCSKNWLDEKPDSKLAVATTLNDFQALNDGPLLYVTNALGEIGGDNYYISDLSFQYLYNFDIAEYIWAPNGYGVSSESDWEILYKNIFSSNTVLDGLSNVDVSSGSATQYDQVKGTALYFRGYDYYELAQTFCKSYDSATAQSDPGIPLMLHADVNERPGRGTVAQLYGQLFSDLLQAAALLPNADQLYKTRPNKAAAFAMLARAYLSIGSYRLAELYADSALAIKNVLLDYNTLSANGFQSMPGFNDNPEVIAYSTIFAGDDLSPYGSLIDSTLYNLYDSSDLRQTMFFTDAMNYIGIPGQVFYGTYNGSNNGNFFTAPAVDELYLIRAECEARNGQVTASRNDLNFLLQYRYVTGKFTPVNLSNTDSLLAKILLERRKELVMRATRWTDLRRLNKDNRFATTLTRNANGTVYTLSPNSNLYVYPIPDDEITVSNIAQNPR</sequence>
<keyword evidence="4" id="KW-0472">Membrane</keyword>
<dbReference type="SUPFAM" id="SSF48452">
    <property type="entry name" value="TPR-like"/>
    <property type="match status" value="1"/>
</dbReference>
<dbReference type="EMBL" id="SODV01000002">
    <property type="protein sequence ID" value="TDW97088.1"/>
    <property type="molecule type" value="Genomic_DNA"/>
</dbReference>
<evidence type="ECO:0000259" key="7">
    <source>
        <dbReference type="Pfam" id="PF14322"/>
    </source>
</evidence>
<dbReference type="PROSITE" id="PS51257">
    <property type="entry name" value="PROKAR_LIPOPROTEIN"/>
    <property type="match status" value="1"/>
</dbReference>
<evidence type="ECO:0000313" key="9">
    <source>
        <dbReference type="Proteomes" id="UP000294498"/>
    </source>
</evidence>
<dbReference type="OrthoDB" id="653598at2"/>
<dbReference type="AlphaFoldDB" id="A0A4R8DHY6"/>
<dbReference type="Pfam" id="PF14322">
    <property type="entry name" value="SusD-like_3"/>
    <property type="match status" value="1"/>
</dbReference>
<reference evidence="8 9" key="1">
    <citation type="submission" date="2019-03" db="EMBL/GenBank/DDBJ databases">
        <title>Genomic Encyclopedia of Type Strains, Phase IV (KMG-IV): sequencing the most valuable type-strain genomes for metagenomic binning, comparative biology and taxonomic classification.</title>
        <authorList>
            <person name="Goeker M."/>
        </authorList>
    </citation>
    <scope>NUCLEOTIDE SEQUENCE [LARGE SCALE GENOMIC DNA]</scope>
    <source>
        <strain evidence="8 9">DSM 100059</strain>
    </source>
</reference>
<keyword evidence="9" id="KW-1185">Reference proteome</keyword>
<evidence type="ECO:0000313" key="8">
    <source>
        <dbReference type="EMBL" id="TDW97088.1"/>
    </source>
</evidence>
<comment type="similarity">
    <text evidence="2">Belongs to the SusD family.</text>
</comment>
<evidence type="ECO:0000256" key="5">
    <source>
        <dbReference type="ARBA" id="ARBA00023237"/>
    </source>
</evidence>
<dbReference type="Pfam" id="PF07980">
    <property type="entry name" value="SusD_RagB"/>
    <property type="match status" value="1"/>
</dbReference>
<dbReference type="InterPro" id="IPR012944">
    <property type="entry name" value="SusD_RagB_dom"/>
</dbReference>
<feature type="domain" description="RagB/SusD" evidence="6">
    <location>
        <begin position="344"/>
        <end position="461"/>
    </location>
</feature>
<evidence type="ECO:0000256" key="3">
    <source>
        <dbReference type="ARBA" id="ARBA00022729"/>
    </source>
</evidence>
<gene>
    <name evidence="8" type="ORF">EDB95_4928</name>
</gene>
<dbReference type="InterPro" id="IPR011990">
    <property type="entry name" value="TPR-like_helical_dom_sf"/>
</dbReference>
<dbReference type="RefSeq" id="WP_133998688.1">
    <property type="nucleotide sequence ID" value="NZ_SODV01000002.1"/>
</dbReference>
<dbReference type="GO" id="GO:0009279">
    <property type="term" value="C:cell outer membrane"/>
    <property type="evidence" value="ECO:0007669"/>
    <property type="project" value="UniProtKB-SubCell"/>
</dbReference>
<evidence type="ECO:0000256" key="2">
    <source>
        <dbReference type="ARBA" id="ARBA00006275"/>
    </source>
</evidence>
<protein>
    <submittedName>
        <fullName evidence="8">SusD-like starch-binding protein associating with outer membrane</fullName>
    </submittedName>
</protein>
<organism evidence="8 9">
    <name type="scientific">Dinghuibacter silviterrae</name>
    <dbReference type="NCBI Taxonomy" id="1539049"/>
    <lineage>
        <taxon>Bacteria</taxon>
        <taxon>Pseudomonadati</taxon>
        <taxon>Bacteroidota</taxon>
        <taxon>Chitinophagia</taxon>
        <taxon>Chitinophagales</taxon>
        <taxon>Chitinophagaceae</taxon>
        <taxon>Dinghuibacter</taxon>
    </lineage>
</organism>
<evidence type="ECO:0000256" key="4">
    <source>
        <dbReference type="ARBA" id="ARBA00023136"/>
    </source>
</evidence>
<evidence type="ECO:0000256" key="1">
    <source>
        <dbReference type="ARBA" id="ARBA00004442"/>
    </source>
</evidence>
<accession>A0A4R8DHY6</accession>
<comment type="subcellular location">
    <subcellularLocation>
        <location evidence="1">Cell outer membrane</location>
    </subcellularLocation>
</comment>
<proteinExistence type="inferred from homology"/>
<dbReference type="Gene3D" id="1.25.40.390">
    <property type="match status" value="1"/>
</dbReference>
<dbReference type="Proteomes" id="UP000294498">
    <property type="component" value="Unassembled WGS sequence"/>
</dbReference>
<keyword evidence="5" id="KW-0998">Cell outer membrane</keyword>
<feature type="domain" description="SusD-like N-terminal" evidence="7">
    <location>
        <begin position="26"/>
        <end position="227"/>
    </location>
</feature>
<name>A0A4R8DHY6_9BACT</name>
<keyword evidence="3" id="KW-0732">Signal</keyword>